<keyword evidence="2" id="KW-1185">Reference proteome</keyword>
<dbReference type="EMBL" id="CP018135">
    <property type="protein sequence ID" value="APF40367.1"/>
    <property type="molecule type" value="Genomic_DNA"/>
</dbReference>
<proteinExistence type="predicted"/>
<accession>A0A1L2ZMD3</accession>
<reference evidence="1 2" key="1">
    <citation type="submission" date="2016-11" db="EMBL/GenBank/DDBJ databases">
        <title>Genome sequencing of Zhihengliuella aestuarii B18 antagonistic to Plasmodiophora brassicae.</title>
        <authorList>
            <person name="Luo Y."/>
        </authorList>
    </citation>
    <scope>NUCLEOTIDE SEQUENCE [LARGE SCALE GENOMIC DNA]</scope>
    <source>
        <strain evidence="1 2">B18</strain>
    </source>
</reference>
<evidence type="ECO:0008006" key="3">
    <source>
        <dbReference type="Google" id="ProtNLM"/>
    </source>
</evidence>
<dbReference type="AlphaFoldDB" id="A0A1L2ZMD3"/>
<dbReference type="Proteomes" id="UP000183530">
    <property type="component" value="Chromosome"/>
</dbReference>
<evidence type="ECO:0000313" key="1">
    <source>
        <dbReference type="EMBL" id="APF40367.1"/>
    </source>
</evidence>
<protein>
    <recommendedName>
        <fullName evidence="3">DUF3800 domain-containing protein</fullName>
    </recommendedName>
</protein>
<dbReference type="KEGG" id="nae:BHE16_04290"/>
<sequence length="268" mass="30142">MREHKLSIKPSTVQKMNQVDVVLDEGALNGETCFPSACAVVLGDAAKAKEQVELGIRQLMLKPEFRLEPSATKFRDEGFHHVSDNLLARNHFLSLLPKVDYEWVCATNLTVGSDDPYEMLPSQFLWVTTRILEKYKGNRVNLVFEQNQRLNNQFQAIVEAAAEVAGVPMPNVTVSIEGKENRVLAIADYCIALSSQAIGEWRKKCCKEHDLSSSYQYRNFAGVELRCSSLFAIDLRKGLSSRSSRLNDKSYYEVAGQHNENCSSFQGK</sequence>
<dbReference type="STRING" id="556325.BHE16_04290"/>
<gene>
    <name evidence="1" type="ORF">BHE16_04290</name>
</gene>
<name>A0A1L2ZMD3_9MICC</name>
<evidence type="ECO:0000313" key="2">
    <source>
        <dbReference type="Proteomes" id="UP000183530"/>
    </source>
</evidence>
<organism evidence="1 2">
    <name type="scientific">Neomicrococcus aestuarii</name>
    <dbReference type="NCBI Taxonomy" id="556325"/>
    <lineage>
        <taxon>Bacteria</taxon>
        <taxon>Bacillati</taxon>
        <taxon>Actinomycetota</taxon>
        <taxon>Actinomycetes</taxon>
        <taxon>Micrococcales</taxon>
        <taxon>Micrococcaceae</taxon>
        <taxon>Neomicrococcus</taxon>
    </lineage>
</organism>